<evidence type="ECO:0000313" key="4">
    <source>
        <dbReference type="EMBL" id="MET1256842.1"/>
    </source>
</evidence>
<dbReference type="Pfam" id="PF13719">
    <property type="entry name" value="Zn_ribbon_5"/>
    <property type="match status" value="1"/>
</dbReference>
<proteinExistence type="predicted"/>
<dbReference type="NCBIfam" id="TIGR02098">
    <property type="entry name" value="MJ0042_CXXC"/>
    <property type="match status" value="1"/>
</dbReference>
<feature type="region of interest" description="Disordered" evidence="1">
    <location>
        <begin position="220"/>
        <end position="284"/>
    </location>
</feature>
<feature type="region of interest" description="Disordered" evidence="1">
    <location>
        <begin position="189"/>
        <end position="208"/>
    </location>
</feature>
<comment type="caution">
    <text evidence="4">The sequence shown here is derived from an EMBL/GenBank/DDBJ whole genome shotgun (WGS) entry which is preliminary data.</text>
</comment>
<evidence type="ECO:0000313" key="5">
    <source>
        <dbReference type="Proteomes" id="UP001548189"/>
    </source>
</evidence>
<name>A0ABV2BY47_9GAMM</name>
<evidence type="ECO:0000256" key="1">
    <source>
        <dbReference type="SAM" id="MobiDB-lite"/>
    </source>
</evidence>
<organism evidence="4 5">
    <name type="scientific">Aliikangiella maris</name>
    <dbReference type="NCBI Taxonomy" id="3162458"/>
    <lineage>
        <taxon>Bacteria</taxon>
        <taxon>Pseudomonadati</taxon>
        <taxon>Pseudomonadota</taxon>
        <taxon>Gammaproteobacteria</taxon>
        <taxon>Oceanospirillales</taxon>
        <taxon>Pleioneaceae</taxon>
        <taxon>Aliikangiella</taxon>
    </lineage>
</organism>
<reference evidence="4 5" key="1">
    <citation type="submission" date="2024-06" db="EMBL/GenBank/DDBJ databases">
        <authorList>
            <person name="Li F."/>
        </authorList>
    </citation>
    <scope>NUCLEOTIDE SEQUENCE [LARGE SCALE GENOMIC DNA]</scope>
    <source>
        <strain evidence="4 5">GXAS 311</strain>
    </source>
</reference>
<keyword evidence="2" id="KW-0812">Transmembrane</keyword>
<dbReference type="RefSeq" id="WP_353897424.1">
    <property type="nucleotide sequence ID" value="NZ_JBEVCJ010000029.1"/>
</dbReference>
<sequence length="501" mass="56144">MQVKDKTQYTRCPECKTVFKVTDQMLAMAHGKVRCGACLEVFQATDYLLRPRDQASAAGTTANKLPTQELSTADTQENATYTAQEQVQSQPIKPDINEEALDIADEIDFTTDTKTEIAADIDQKNAIDESFTNENFDAFDDNDAATPESDLAEQIADFDGFDKFDSFDEFEEQGVNTLHIDDEIISEPLSTACEKDEESVNSTVDTRLSWEESDEVTFSDIDGLDNKYPELESPDKSDAKTSDIKSDTAFQSESESELESGSGSESEAELISESEYRPESGLTGEEDLIAYEAELDESDFIDDETDDSKNIDMDSDYLAESLTSQIQDSDVEPDPLDEFEGRVQKNKTSLRTLIIVLLLLALIGFGGWQFWKNRQQLAWDSTWGEVTQGVCEVLPCELKPRRDVSRIRVVQRLVTPAEEGNSMLDIKISMINEAAFEQPFPRISIQFSNSKDELVATQHIEVGDYLPQDAHKMMRVGQEVHIGFLTKLPHPDASGFEFIFN</sequence>
<evidence type="ECO:0000256" key="2">
    <source>
        <dbReference type="SAM" id="Phobius"/>
    </source>
</evidence>
<dbReference type="EMBL" id="JBEVCJ010000029">
    <property type="protein sequence ID" value="MET1256842.1"/>
    <property type="molecule type" value="Genomic_DNA"/>
</dbReference>
<protein>
    <submittedName>
        <fullName evidence="4">DUF3426 domain-containing protein</fullName>
    </submittedName>
</protein>
<keyword evidence="2" id="KW-0472">Membrane</keyword>
<feature type="compositionally biased region" description="Basic and acidic residues" evidence="1">
    <location>
        <begin position="224"/>
        <end position="246"/>
    </location>
</feature>
<feature type="transmembrane region" description="Helical" evidence="2">
    <location>
        <begin position="352"/>
        <end position="371"/>
    </location>
</feature>
<gene>
    <name evidence="4" type="ORF">ABVT43_16995</name>
</gene>
<keyword evidence="2" id="KW-1133">Transmembrane helix</keyword>
<evidence type="ECO:0000259" key="3">
    <source>
        <dbReference type="Pfam" id="PF13719"/>
    </source>
</evidence>
<keyword evidence="5" id="KW-1185">Reference proteome</keyword>
<accession>A0ABV2BY47</accession>
<feature type="domain" description="Zinc finger/thioredoxin putative" evidence="3">
    <location>
        <begin position="10"/>
        <end position="44"/>
    </location>
</feature>
<dbReference type="InterPro" id="IPR021834">
    <property type="entry name" value="DUF3426"/>
</dbReference>
<dbReference type="InterPro" id="IPR011723">
    <property type="entry name" value="Znf/thioredoxin_put"/>
</dbReference>
<dbReference type="Proteomes" id="UP001548189">
    <property type="component" value="Unassembled WGS sequence"/>
</dbReference>
<dbReference type="Pfam" id="PF11906">
    <property type="entry name" value="DUF3426"/>
    <property type="match status" value="1"/>
</dbReference>